<sequence length="221" mass="24647">MANVSIQSKDYVSAIQWNSRARPLQTVGLSILSIAHKAYTKVESSPGPIGYITQNLAKLSSPIVSCLECQCIALLSYTDDQILAMENLVETIFPSTAFLFDKIDTLVDTATTLLVKIENAVDQFPHAMYQLLQLLIIALDIKKKDFIADFEHTNGPDTLIESTGELQIHDGPRHIENEIEPVKPNSSKEASPVDVMAEDNHAKNDQEDQILELFAEGWYMR</sequence>
<protein>
    <submittedName>
        <fullName evidence="1">Uncharacterized protein</fullName>
    </submittedName>
</protein>
<keyword evidence="2" id="KW-1185">Reference proteome</keyword>
<dbReference type="OrthoDB" id="1939616at2759"/>
<gene>
    <name evidence="1" type="ORF">AQUCO_04000040v1</name>
</gene>
<reference evidence="1 2" key="1">
    <citation type="submission" date="2017-09" db="EMBL/GenBank/DDBJ databases">
        <title>WGS assembly of Aquilegia coerulea Goldsmith.</title>
        <authorList>
            <person name="Hodges S."/>
            <person name="Kramer E."/>
            <person name="Nordborg M."/>
            <person name="Tomkins J."/>
            <person name="Borevitz J."/>
            <person name="Derieg N."/>
            <person name="Yan J."/>
            <person name="Mihaltcheva S."/>
            <person name="Hayes R.D."/>
            <person name="Rokhsar D."/>
        </authorList>
    </citation>
    <scope>NUCLEOTIDE SEQUENCE [LARGE SCALE GENOMIC DNA]</scope>
    <source>
        <strain evidence="2">cv. Goldsmith</strain>
    </source>
</reference>
<dbReference type="PANTHER" id="PTHR37710">
    <property type="entry name" value="TRANSMEMBRANE PROTEIN"/>
    <property type="match status" value="1"/>
</dbReference>
<organism evidence="1 2">
    <name type="scientific">Aquilegia coerulea</name>
    <name type="common">Rocky mountain columbine</name>
    <dbReference type="NCBI Taxonomy" id="218851"/>
    <lineage>
        <taxon>Eukaryota</taxon>
        <taxon>Viridiplantae</taxon>
        <taxon>Streptophyta</taxon>
        <taxon>Embryophyta</taxon>
        <taxon>Tracheophyta</taxon>
        <taxon>Spermatophyta</taxon>
        <taxon>Magnoliopsida</taxon>
        <taxon>Ranunculales</taxon>
        <taxon>Ranunculaceae</taxon>
        <taxon>Thalictroideae</taxon>
        <taxon>Aquilegia</taxon>
    </lineage>
</organism>
<dbReference type="PANTHER" id="PTHR37710:SF1">
    <property type="entry name" value="TRANSMEMBRANE PROTEIN"/>
    <property type="match status" value="1"/>
</dbReference>
<dbReference type="InParanoid" id="A0A2G5CQY7"/>
<dbReference type="STRING" id="218851.A0A2G5CQY7"/>
<dbReference type="EMBL" id="KZ305057">
    <property type="protein sequence ID" value="PIA33705.1"/>
    <property type="molecule type" value="Genomic_DNA"/>
</dbReference>
<accession>A0A2G5CQY7</accession>
<dbReference type="Proteomes" id="UP000230069">
    <property type="component" value="Unassembled WGS sequence"/>
</dbReference>
<proteinExistence type="predicted"/>
<name>A0A2G5CQY7_AQUCA</name>
<evidence type="ECO:0000313" key="1">
    <source>
        <dbReference type="EMBL" id="PIA33705.1"/>
    </source>
</evidence>
<evidence type="ECO:0000313" key="2">
    <source>
        <dbReference type="Proteomes" id="UP000230069"/>
    </source>
</evidence>
<dbReference type="AlphaFoldDB" id="A0A2G5CQY7"/>